<name>A0A2H0TKH5_9BACT</name>
<evidence type="ECO:0000313" key="2">
    <source>
        <dbReference type="Proteomes" id="UP000237006"/>
    </source>
</evidence>
<accession>A0A2H0TKH5</accession>
<sequence>MRCLDLPKVLEYNVRMPLVYCKICRKKFYAKPSWLKRGWGKFCSAKCQYKSYLKGKFVQCKICGKKVWRAPRKIKHSKSGEFFCSKSHQTLWRNSIFVGPRHHNWKSGESIEHKSLLIKNGVKPVCKLCGCNDVRVLAVHHLDKNRKHNNVKNLTWLCHNCHHLVHCYNVLV</sequence>
<gene>
    <name evidence="1" type="ORF">COU41_00420</name>
</gene>
<proteinExistence type="predicted"/>
<organism evidence="1 2">
    <name type="scientific">Candidatus Nealsonbacteria bacterium CG10_big_fil_rev_8_21_14_0_10_36_228</name>
    <dbReference type="NCBI Taxonomy" id="1974708"/>
    <lineage>
        <taxon>Bacteria</taxon>
        <taxon>Candidatus Nealsoniibacteriota</taxon>
    </lineage>
</organism>
<dbReference type="Proteomes" id="UP000237006">
    <property type="component" value="Unassembled WGS sequence"/>
</dbReference>
<evidence type="ECO:0000313" key="1">
    <source>
        <dbReference type="EMBL" id="PIR72423.1"/>
    </source>
</evidence>
<reference evidence="2" key="1">
    <citation type="submission" date="2017-09" db="EMBL/GenBank/DDBJ databases">
        <title>Depth-based differentiation of microbial function through sediment-hosted aquifers and enrichment of novel symbionts in the deep terrestrial subsurface.</title>
        <authorList>
            <person name="Probst A.J."/>
            <person name="Ladd B."/>
            <person name="Jarett J.K."/>
            <person name="Geller-Mcgrath D.E."/>
            <person name="Sieber C.M.K."/>
            <person name="Emerson J.B."/>
            <person name="Anantharaman K."/>
            <person name="Thomas B.C."/>
            <person name="Malmstrom R."/>
            <person name="Stieglmeier M."/>
            <person name="Klingl A."/>
            <person name="Woyke T."/>
            <person name="Ryan C.M."/>
            <person name="Banfield J.F."/>
        </authorList>
    </citation>
    <scope>NUCLEOTIDE SEQUENCE [LARGE SCALE GENOMIC DNA]</scope>
</reference>
<comment type="caution">
    <text evidence="1">The sequence shown here is derived from an EMBL/GenBank/DDBJ whole genome shotgun (WGS) entry which is preliminary data.</text>
</comment>
<dbReference type="EMBL" id="PFCI01000009">
    <property type="protein sequence ID" value="PIR72423.1"/>
    <property type="molecule type" value="Genomic_DNA"/>
</dbReference>
<dbReference type="AlphaFoldDB" id="A0A2H0TKH5"/>
<protein>
    <recommendedName>
        <fullName evidence="3">HNH nuclease domain-containing protein</fullName>
    </recommendedName>
</protein>
<evidence type="ECO:0008006" key="3">
    <source>
        <dbReference type="Google" id="ProtNLM"/>
    </source>
</evidence>